<dbReference type="KEGG" id="clac:EG342_09735"/>
<proteinExistence type="predicted"/>
<evidence type="ECO:0000313" key="1">
    <source>
        <dbReference type="EMBL" id="AZA82164.1"/>
    </source>
</evidence>
<name>A0A3G6RCP3_CHRLC</name>
<accession>A0A3G6RCP3</accession>
<dbReference type="AlphaFoldDB" id="A0A3G6RCP3"/>
<dbReference type="EMBL" id="PPEH01000003">
    <property type="protein sequence ID" value="PNW14159.1"/>
    <property type="molecule type" value="Genomic_DNA"/>
</dbReference>
<dbReference type="EMBL" id="CP033924">
    <property type="protein sequence ID" value="AZA82164.1"/>
    <property type="molecule type" value="Genomic_DNA"/>
</dbReference>
<protein>
    <submittedName>
        <fullName evidence="2">Uncharacterized protein</fullName>
    </submittedName>
</protein>
<dbReference type="Proteomes" id="UP000279972">
    <property type="component" value="Chromosome"/>
</dbReference>
<evidence type="ECO:0000313" key="3">
    <source>
        <dbReference type="Proteomes" id="UP000236262"/>
    </source>
</evidence>
<sequence>MTGLEKDVLQNGLCEGCECTGFVAKLNYVVDATAKTATVTDASTFGAGDDLNVANIHVYDKNGKEKHGQITADAGNAVLDISSLNLSSIDILGTVISTKGCKADLGIYSIGSVALSGQLGNKNNQGVRD</sequence>
<organism evidence="2 3">
    <name type="scientific">Chryseobacterium lactis</name>
    <dbReference type="NCBI Taxonomy" id="1241981"/>
    <lineage>
        <taxon>Bacteria</taxon>
        <taxon>Pseudomonadati</taxon>
        <taxon>Bacteroidota</taxon>
        <taxon>Flavobacteriia</taxon>
        <taxon>Flavobacteriales</taxon>
        <taxon>Weeksellaceae</taxon>
        <taxon>Chryseobacterium group</taxon>
        <taxon>Chryseobacterium</taxon>
    </lineage>
</organism>
<evidence type="ECO:0000313" key="4">
    <source>
        <dbReference type="Proteomes" id="UP000279972"/>
    </source>
</evidence>
<keyword evidence="4" id="KW-1185">Reference proteome</keyword>
<dbReference type="Proteomes" id="UP000236262">
    <property type="component" value="Unassembled WGS sequence"/>
</dbReference>
<evidence type="ECO:0000313" key="2">
    <source>
        <dbReference type="EMBL" id="PNW14159.1"/>
    </source>
</evidence>
<dbReference type="OrthoDB" id="1274836at2"/>
<gene>
    <name evidence="2" type="ORF">C1637_09960</name>
    <name evidence="1" type="ORF">EG342_09735</name>
</gene>
<reference evidence="1 4" key="2">
    <citation type="submission" date="2018-11" db="EMBL/GenBank/DDBJ databases">
        <title>Proposal to divide the Flavobacteriaceae and reorganize its genera based on Amino Acid Identity values calculated from whole genome sequences.</title>
        <authorList>
            <person name="Nicholson A.C."/>
            <person name="Gulvik C.A."/>
            <person name="Whitney A.M."/>
            <person name="Humrighouse B.W."/>
            <person name="Bell M."/>
            <person name="Holmes B."/>
            <person name="Steigerwalt A.G."/>
            <person name="Villarma A."/>
            <person name="Sheth M."/>
            <person name="Batra D."/>
            <person name="Pryor J."/>
            <person name="Bernardet J.-F."/>
            <person name="Hugo C."/>
            <person name="Kampfer P."/>
            <person name="Newman J."/>
            <person name="McQuiston J.R."/>
        </authorList>
    </citation>
    <scope>NUCLEOTIDE SEQUENCE [LARGE SCALE GENOMIC DNA]</scope>
    <source>
        <strain evidence="1 4">KC_1864</strain>
    </source>
</reference>
<dbReference type="RefSeq" id="WP_103291513.1">
    <property type="nucleotide sequence ID" value="NZ_CP033924.1"/>
</dbReference>
<reference evidence="2 3" key="1">
    <citation type="submission" date="2018-01" db="EMBL/GenBank/DDBJ databases">
        <title>Draft genome sequences of Chryseobacterium lactis NCTC11390, Chryseobacterium oncorhynchi 701B-08, and Chryseobacterium viscerum 687B-08.</title>
        <authorList>
            <person name="Jeong J.-J."/>
            <person name="Lee Y.J."/>
            <person name="Park B."/>
            <person name="Choi I.-G."/>
            <person name="Kim K.D."/>
        </authorList>
    </citation>
    <scope>NUCLEOTIDE SEQUENCE [LARGE SCALE GENOMIC DNA]</scope>
    <source>
        <strain evidence="2 3">NCTC11390</strain>
    </source>
</reference>